<dbReference type="InterPro" id="IPR023997">
    <property type="entry name" value="TonB-dep_OMP_SusC/RagA_CS"/>
</dbReference>
<dbReference type="SUPFAM" id="SSF49464">
    <property type="entry name" value="Carboxypeptidase regulatory domain-like"/>
    <property type="match status" value="1"/>
</dbReference>
<evidence type="ECO:0000256" key="5">
    <source>
        <dbReference type="ARBA" id="ARBA00023136"/>
    </source>
</evidence>
<dbReference type="Proteomes" id="UP000461730">
    <property type="component" value="Unassembled WGS sequence"/>
</dbReference>
<keyword evidence="3 7" id="KW-1134">Transmembrane beta strand</keyword>
<dbReference type="NCBIfam" id="TIGR04056">
    <property type="entry name" value="OMP_RagA_SusC"/>
    <property type="match status" value="1"/>
</dbReference>
<dbReference type="EMBL" id="WRXN01000004">
    <property type="protein sequence ID" value="MVT08713.1"/>
    <property type="molecule type" value="Genomic_DNA"/>
</dbReference>
<feature type="domain" description="TonB-dependent receptor plug" evidence="8">
    <location>
        <begin position="133"/>
        <end position="238"/>
    </location>
</feature>
<dbReference type="Pfam" id="PF07715">
    <property type="entry name" value="Plug"/>
    <property type="match status" value="1"/>
</dbReference>
<evidence type="ECO:0000313" key="10">
    <source>
        <dbReference type="Proteomes" id="UP000461730"/>
    </source>
</evidence>
<keyword evidence="5 7" id="KW-0472">Membrane</keyword>
<dbReference type="InterPro" id="IPR036942">
    <property type="entry name" value="Beta-barrel_TonB_sf"/>
</dbReference>
<dbReference type="RefSeq" id="WP_157306141.1">
    <property type="nucleotide sequence ID" value="NZ_WRXN01000004.1"/>
</dbReference>
<keyword evidence="2 7" id="KW-0813">Transport</keyword>
<dbReference type="NCBIfam" id="TIGR04057">
    <property type="entry name" value="SusC_RagA_signa"/>
    <property type="match status" value="1"/>
</dbReference>
<evidence type="ECO:0000256" key="2">
    <source>
        <dbReference type="ARBA" id="ARBA00022448"/>
    </source>
</evidence>
<dbReference type="InterPro" id="IPR008969">
    <property type="entry name" value="CarboxyPept-like_regulatory"/>
</dbReference>
<organism evidence="9 10">
    <name type="scientific">Chitinophaga tropicalis</name>
    <dbReference type="NCBI Taxonomy" id="2683588"/>
    <lineage>
        <taxon>Bacteria</taxon>
        <taxon>Pseudomonadati</taxon>
        <taxon>Bacteroidota</taxon>
        <taxon>Chitinophagia</taxon>
        <taxon>Chitinophagales</taxon>
        <taxon>Chitinophagaceae</taxon>
        <taxon>Chitinophaga</taxon>
    </lineage>
</organism>
<comment type="caution">
    <text evidence="9">The sequence shown here is derived from an EMBL/GenBank/DDBJ whole genome shotgun (WGS) entry which is preliminary data.</text>
</comment>
<evidence type="ECO:0000313" key="9">
    <source>
        <dbReference type="EMBL" id="MVT08713.1"/>
    </source>
</evidence>
<keyword evidence="6 7" id="KW-0998">Cell outer membrane</keyword>
<dbReference type="InterPro" id="IPR039426">
    <property type="entry name" value="TonB-dep_rcpt-like"/>
</dbReference>
<dbReference type="InterPro" id="IPR023996">
    <property type="entry name" value="TonB-dep_OMP_SusC/RagA"/>
</dbReference>
<accession>A0A7K1U2Y2</accession>
<protein>
    <submittedName>
        <fullName evidence="9">SusC/RagA family TonB-linked outer membrane protein</fullName>
    </submittedName>
</protein>
<evidence type="ECO:0000256" key="7">
    <source>
        <dbReference type="PROSITE-ProRule" id="PRU01360"/>
    </source>
</evidence>
<dbReference type="Gene3D" id="2.170.130.10">
    <property type="entry name" value="TonB-dependent receptor, plug domain"/>
    <property type="match status" value="1"/>
</dbReference>
<dbReference type="Pfam" id="PF13715">
    <property type="entry name" value="CarbopepD_reg_2"/>
    <property type="match status" value="1"/>
</dbReference>
<evidence type="ECO:0000259" key="8">
    <source>
        <dbReference type="Pfam" id="PF07715"/>
    </source>
</evidence>
<evidence type="ECO:0000256" key="6">
    <source>
        <dbReference type="ARBA" id="ARBA00023237"/>
    </source>
</evidence>
<dbReference type="Gene3D" id="2.60.40.1120">
    <property type="entry name" value="Carboxypeptidase-like, regulatory domain"/>
    <property type="match status" value="1"/>
</dbReference>
<evidence type="ECO:0000256" key="3">
    <source>
        <dbReference type="ARBA" id="ARBA00022452"/>
    </source>
</evidence>
<sequence length="1061" mass="115598">MNPFLGAFSRIRLAPTAQRRILRTLLTVLSLLVLTGVNAQNSKTIRGKVTDEAGKPLPGVTVAVKNTSRGTVTGADGSYSMNATEGDMLVFSYVGYSPGQLTVSGGLQYDISLAPNTQSLEQMVVIGYGTQKKSSLTGSVASVNSKTISELPVVSVQQALQGRVAGLTVTNNGAPGADPIIRIRGISSISYASDPLYVIDGFPTSNLANFDSRDVQSVEVLKDASAAAIYGSRATNGVIIITTKKGSRDGKPHVNFDSYVGVQSAWKKIDLLNTQQYLQYERALNGAAGIAKPPRLQDANFNQPIYDGTSQTYAQTNTDWQDAYFRKAFISQSNLSVSGGNDVSRYYMSGGYLKQEGIAQGVNYQRGNFRVNSEHNLSKIFTVGQNLLLSYSKQRYDNTQGNRTRLANVIRALPYLPVYDPTTLGGYRNAENSVDGADPTNPVEDATLLGDAHRQIFKLLGTVYTQVNFTPWLNFRSTFGTDYASEYQHEFAPIFNDKGRNATVATITDQRAARTTLLFTEQLTFDKTFGNHHINAVAVYERQSADNFGESQKGNQSTNDIETFVGATNVTAFSSRTASLIQSYIGRLSYEYAGKYLLSGAIRRDGLSVWAPGRKFQNFPSVSAGWRIDQEPFIKPVTAISELKLRGGWGITGLNAIGIFPALQNSVLANEYPWQAIVQANGASYPFGNTISVGNASYYNQLASSSLEWEKTKQINVGLDLGLFNNTITLTAEWYRRQTDNLILTIPTPSSFGFGGAGSQLNAASMRNTGVDLQLGYNKRTGIFTWNVTGNIGFITNKVVSLNTPGATIDAGADADFGNGNMTRTVAGQPIQSFYGYVTDGIFQNQDEVNRGPVQITGTDPAKSTAPGDIRFKDLNGDGKITADDRTFLGSYVPKFTYALNYSANYKRFDLSLFFQGVQGNKIFNGTRVMREGMARLFGAGVEVLDAWTPEHTNTDIPRAISGDPNQNARVSDRWIENGSYLRLKNVILGYTIPGSTLKSLTRGAVSSFRLYVSSQNLLTFTSYKGWDPEIGSKNTTLTNGIDYGQYPSARSFQFGLQVGF</sequence>
<dbReference type="PROSITE" id="PS52016">
    <property type="entry name" value="TONB_DEPENDENT_REC_3"/>
    <property type="match status" value="1"/>
</dbReference>
<dbReference type="FunFam" id="2.170.130.10:FF:000008">
    <property type="entry name" value="SusC/RagA family TonB-linked outer membrane protein"/>
    <property type="match status" value="1"/>
</dbReference>
<dbReference type="InterPro" id="IPR037066">
    <property type="entry name" value="Plug_dom_sf"/>
</dbReference>
<name>A0A7K1U2Y2_9BACT</name>
<evidence type="ECO:0000256" key="4">
    <source>
        <dbReference type="ARBA" id="ARBA00022692"/>
    </source>
</evidence>
<keyword evidence="10" id="KW-1185">Reference proteome</keyword>
<dbReference type="InterPro" id="IPR012910">
    <property type="entry name" value="Plug_dom"/>
</dbReference>
<dbReference type="SUPFAM" id="SSF56935">
    <property type="entry name" value="Porins"/>
    <property type="match status" value="1"/>
</dbReference>
<comment type="subcellular location">
    <subcellularLocation>
        <location evidence="1 7">Cell outer membrane</location>
        <topology evidence="1 7">Multi-pass membrane protein</topology>
    </subcellularLocation>
</comment>
<gene>
    <name evidence="9" type="ORF">GO493_10605</name>
</gene>
<keyword evidence="4 7" id="KW-0812">Transmembrane</keyword>
<comment type="similarity">
    <text evidence="7">Belongs to the TonB-dependent receptor family.</text>
</comment>
<reference evidence="9 10" key="1">
    <citation type="submission" date="2019-12" db="EMBL/GenBank/DDBJ databases">
        <title>Chitinophaga sp. strain ysch24 (GDMCC 1.1355), whole genome shotgun sequence.</title>
        <authorList>
            <person name="Zhang X."/>
        </authorList>
    </citation>
    <scope>NUCLEOTIDE SEQUENCE [LARGE SCALE GENOMIC DNA]</scope>
    <source>
        <strain evidence="10">ysch24</strain>
    </source>
</reference>
<dbReference type="Gene3D" id="2.40.170.20">
    <property type="entry name" value="TonB-dependent receptor, beta-barrel domain"/>
    <property type="match status" value="1"/>
</dbReference>
<dbReference type="GO" id="GO:0009279">
    <property type="term" value="C:cell outer membrane"/>
    <property type="evidence" value="ECO:0007669"/>
    <property type="project" value="UniProtKB-SubCell"/>
</dbReference>
<evidence type="ECO:0000256" key="1">
    <source>
        <dbReference type="ARBA" id="ARBA00004571"/>
    </source>
</evidence>
<proteinExistence type="inferred from homology"/>
<dbReference type="AlphaFoldDB" id="A0A7K1U2Y2"/>